<keyword evidence="5" id="KW-0571">Peptide transport</keyword>
<evidence type="ECO:0000259" key="9">
    <source>
        <dbReference type="PROSITE" id="PS50850"/>
    </source>
</evidence>
<dbReference type="Pfam" id="PF00854">
    <property type="entry name" value="PTR2"/>
    <property type="match status" value="2"/>
</dbReference>
<dbReference type="EMBL" id="JACHHZ010000003">
    <property type="protein sequence ID" value="MBB6093760.1"/>
    <property type="molecule type" value="Genomic_DNA"/>
</dbReference>
<evidence type="ECO:0000313" key="10">
    <source>
        <dbReference type="EMBL" id="MBB6093760.1"/>
    </source>
</evidence>
<dbReference type="InterPro" id="IPR018456">
    <property type="entry name" value="PTR2_symporter_CS"/>
</dbReference>
<dbReference type="InterPro" id="IPR020846">
    <property type="entry name" value="MFS_dom"/>
</dbReference>
<evidence type="ECO:0000256" key="1">
    <source>
        <dbReference type="ARBA" id="ARBA00004651"/>
    </source>
</evidence>
<feature type="transmembrane region" description="Helical" evidence="8">
    <location>
        <begin position="376"/>
        <end position="397"/>
    </location>
</feature>
<comment type="caution">
    <text evidence="10">The sequence shown here is derived from an EMBL/GenBank/DDBJ whole genome shotgun (WGS) entry which is preliminary data.</text>
</comment>
<feature type="transmembrane region" description="Helical" evidence="8">
    <location>
        <begin position="403"/>
        <end position="423"/>
    </location>
</feature>
<keyword evidence="11" id="KW-1185">Reference proteome</keyword>
<keyword evidence="2" id="KW-0813">Transport</keyword>
<keyword evidence="5" id="KW-0653">Protein transport</keyword>
<evidence type="ECO:0000256" key="7">
    <source>
        <dbReference type="ARBA" id="ARBA00023136"/>
    </source>
</evidence>
<feature type="transmembrane region" description="Helical" evidence="8">
    <location>
        <begin position="117"/>
        <end position="135"/>
    </location>
</feature>
<keyword evidence="6 8" id="KW-1133">Transmembrane helix</keyword>
<feature type="domain" description="Major facilitator superfamily (MFS) profile" evidence="9">
    <location>
        <begin position="28"/>
        <end position="428"/>
    </location>
</feature>
<dbReference type="PROSITE" id="PS50850">
    <property type="entry name" value="MFS"/>
    <property type="match status" value="1"/>
</dbReference>
<dbReference type="InterPro" id="IPR050171">
    <property type="entry name" value="MFS_Transporters"/>
</dbReference>
<name>A0A841HNB0_9GAMM</name>
<dbReference type="PROSITE" id="PS01022">
    <property type="entry name" value="PTR2_1"/>
    <property type="match status" value="1"/>
</dbReference>
<keyword evidence="4 8" id="KW-0812">Transmembrane</keyword>
<keyword evidence="7 8" id="KW-0472">Membrane</keyword>
<keyword evidence="3" id="KW-1003">Cell membrane</keyword>
<feature type="transmembrane region" description="Helical" evidence="8">
    <location>
        <begin position="338"/>
        <end position="364"/>
    </location>
</feature>
<reference evidence="10 11" key="1">
    <citation type="submission" date="2020-08" db="EMBL/GenBank/DDBJ databases">
        <title>Genomic Encyclopedia of Type Strains, Phase IV (KMG-IV): sequencing the most valuable type-strain genomes for metagenomic binning, comparative biology and taxonomic classification.</title>
        <authorList>
            <person name="Goeker M."/>
        </authorList>
    </citation>
    <scope>NUCLEOTIDE SEQUENCE [LARGE SCALE GENOMIC DNA]</scope>
    <source>
        <strain evidence="10 11">DSM 26723</strain>
    </source>
</reference>
<proteinExistence type="predicted"/>
<gene>
    <name evidence="10" type="ORF">HNQ60_002641</name>
</gene>
<sequence>MSTIVHEGASALKIASAPRAEWFGHPRGLTILFLTEMWEKFSYFGMRALLVYYMTKSLAMPQSQASWVYGIYTAFAYFTPIVGGLIADRFLGRRSAVILGGSIMALGHFMMAFESLFYPALATIALGNGLFLPSLPSQVLTLYDANDPRRTTAYNIYYVGINLGAVLAPFVCGTLGELYGWHWGFGAAGIGMCLGLLIYIGGSQYLPESVRQVQTREAASQAERDTFMKRLGLLIGVVAMVVVFRGAYEQIGNTVALWADSSVDRSVGPGWTIPGSWFQALNPLLVFMLTPVLLAIWRKRGRPTAPVRRMAIGAFIVAAAYVLLALVSQAAGGLQAHWVWLVLFLIVYTTGELFILPTGLALFGQLAPATLAATSIALWFSASFGGNLLAGALGSWWSRMDHATFFLSMAGVAALAASLLLLVDRPARNVLRTDAT</sequence>
<comment type="subcellular location">
    <subcellularLocation>
        <location evidence="1">Cell membrane</location>
        <topology evidence="1">Multi-pass membrane protein</topology>
    </subcellularLocation>
</comment>
<dbReference type="CDD" id="cd17346">
    <property type="entry name" value="MFS_DtpA_like"/>
    <property type="match status" value="1"/>
</dbReference>
<dbReference type="AlphaFoldDB" id="A0A841HNB0"/>
<feature type="transmembrane region" description="Helical" evidence="8">
    <location>
        <begin position="277"/>
        <end position="297"/>
    </location>
</feature>
<dbReference type="GO" id="GO:0006857">
    <property type="term" value="P:oligopeptide transport"/>
    <property type="evidence" value="ECO:0007669"/>
    <property type="project" value="InterPro"/>
</dbReference>
<dbReference type="Proteomes" id="UP000588068">
    <property type="component" value="Unassembled WGS sequence"/>
</dbReference>
<feature type="transmembrane region" description="Helical" evidence="8">
    <location>
        <begin position="182"/>
        <end position="202"/>
    </location>
</feature>
<feature type="transmembrane region" description="Helical" evidence="8">
    <location>
        <begin position="309"/>
        <end position="332"/>
    </location>
</feature>
<evidence type="ECO:0000256" key="2">
    <source>
        <dbReference type="ARBA" id="ARBA00022448"/>
    </source>
</evidence>
<feature type="transmembrane region" description="Helical" evidence="8">
    <location>
        <begin position="156"/>
        <end position="176"/>
    </location>
</feature>
<dbReference type="GO" id="GO:1904680">
    <property type="term" value="F:peptide transmembrane transporter activity"/>
    <property type="evidence" value="ECO:0007669"/>
    <property type="project" value="InterPro"/>
</dbReference>
<evidence type="ECO:0000256" key="5">
    <source>
        <dbReference type="ARBA" id="ARBA00022856"/>
    </source>
</evidence>
<organism evidence="10 11">
    <name type="scientific">Povalibacter uvarum</name>
    <dbReference type="NCBI Taxonomy" id="732238"/>
    <lineage>
        <taxon>Bacteria</taxon>
        <taxon>Pseudomonadati</taxon>
        <taxon>Pseudomonadota</taxon>
        <taxon>Gammaproteobacteria</taxon>
        <taxon>Steroidobacterales</taxon>
        <taxon>Steroidobacteraceae</taxon>
        <taxon>Povalibacter</taxon>
    </lineage>
</organism>
<dbReference type="PANTHER" id="PTHR23517">
    <property type="entry name" value="RESISTANCE PROTEIN MDTM, PUTATIVE-RELATED-RELATED"/>
    <property type="match status" value="1"/>
</dbReference>
<dbReference type="PANTHER" id="PTHR23517:SF15">
    <property type="entry name" value="PROTON-DEPENDENT OLIGOPEPTIDE FAMILY TRANSPORT PROTEIN"/>
    <property type="match status" value="1"/>
</dbReference>
<dbReference type="Gene3D" id="1.20.1250.20">
    <property type="entry name" value="MFS general substrate transporter like domains"/>
    <property type="match status" value="2"/>
</dbReference>
<protein>
    <submittedName>
        <fullName evidence="10">POT family proton-dependent oligopeptide transporter</fullName>
    </submittedName>
</protein>
<feature type="transmembrane region" description="Helical" evidence="8">
    <location>
        <begin position="67"/>
        <end position="87"/>
    </location>
</feature>
<evidence type="ECO:0000256" key="4">
    <source>
        <dbReference type="ARBA" id="ARBA00022692"/>
    </source>
</evidence>
<dbReference type="InterPro" id="IPR005279">
    <property type="entry name" value="Dipep/tripep_permease"/>
</dbReference>
<evidence type="ECO:0000313" key="11">
    <source>
        <dbReference type="Proteomes" id="UP000588068"/>
    </source>
</evidence>
<accession>A0A841HNB0</accession>
<dbReference type="GO" id="GO:0005886">
    <property type="term" value="C:plasma membrane"/>
    <property type="evidence" value="ECO:0007669"/>
    <property type="project" value="UniProtKB-SubCell"/>
</dbReference>
<feature type="transmembrane region" description="Helical" evidence="8">
    <location>
        <begin position="231"/>
        <end position="248"/>
    </location>
</feature>
<dbReference type="SUPFAM" id="SSF103473">
    <property type="entry name" value="MFS general substrate transporter"/>
    <property type="match status" value="1"/>
</dbReference>
<dbReference type="InterPro" id="IPR000109">
    <property type="entry name" value="POT_fam"/>
</dbReference>
<dbReference type="NCBIfam" id="TIGR00924">
    <property type="entry name" value="yjdL_sub1_fam"/>
    <property type="match status" value="1"/>
</dbReference>
<evidence type="ECO:0000256" key="3">
    <source>
        <dbReference type="ARBA" id="ARBA00022475"/>
    </source>
</evidence>
<dbReference type="InterPro" id="IPR036259">
    <property type="entry name" value="MFS_trans_sf"/>
</dbReference>
<evidence type="ECO:0000256" key="8">
    <source>
        <dbReference type="SAM" id="Phobius"/>
    </source>
</evidence>
<evidence type="ECO:0000256" key="6">
    <source>
        <dbReference type="ARBA" id="ARBA00022989"/>
    </source>
</evidence>
<dbReference type="RefSeq" id="WP_184332447.1">
    <property type="nucleotide sequence ID" value="NZ_JACHHZ010000003.1"/>
</dbReference>